<gene>
    <name evidence="2" type="ORF">ANN_20080</name>
</gene>
<dbReference type="PANTHER" id="PTHR47027">
    <property type="entry name" value="REVERSE TRANSCRIPTASE DOMAIN-CONTAINING PROTEIN"/>
    <property type="match status" value="1"/>
</dbReference>
<protein>
    <recommendedName>
        <fullName evidence="1">Reverse transcriptase domain-containing protein</fullName>
    </recommendedName>
</protein>
<feature type="domain" description="Reverse transcriptase" evidence="1">
    <location>
        <begin position="225"/>
        <end position="303"/>
    </location>
</feature>
<evidence type="ECO:0000313" key="3">
    <source>
        <dbReference type="Proteomes" id="UP001148838"/>
    </source>
</evidence>
<dbReference type="EMBL" id="JAJSOF020000031">
    <property type="protein sequence ID" value="KAJ4431482.1"/>
    <property type="molecule type" value="Genomic_DNA"/>
</dbReference>
<proteinExistence type="predicted"/>
<dbReference type="Proteomes" id="UP001148838">
    <property type="component" value="Unassembled WGS sequence"/>
</dbReference>
<dbReference type="InterPro" id="IPR000477">
    <property type="entry name" value="RT_dom"/>
</dbReference>
<sequence length="410" mass="47846">MEETRIRDDLDTLAAHCRVKGKYILGRETIYMIKQKRPEIPQPIPGPDHYVNPPALTAEATSRVNRLSVAKKQVCESNIDQFQEIVPQKFVHKMEEELKNYIVYPRTVSRRNLNFHSESHLLAEKRVKRDKWISKPVEQRMTTEYWEKYKQRLSEIAHPKKVFQPEPLPERPTRPLVALEPRLETLSRPKYMYEPPIEDDVMFKAKYAIKKVQNNTEGLELNGLHQLLVYADNVNMLGENPQTIRENAEILVEASKAIGLEVNPEKTKYMTMSRDQNILRNGTIKIGDLSFEEVEKFKYLGATVTNINDTREEIKRRINMGNACYYSVEKLLSSSLLSKNLKVRIYKTVILPVVLYGCETWTLTLREEHRLSVFEIKVLRKIFGAKRDEVTENGESYTTQSWTHCILHLT</sequence>
<accession>A0ABQ8SCS3</accession>
<evidence type="ECO:0000313" key="2">
    <source>
        <dbReference type="EMBL" id="KAJ4431482.1"/>
    </source>
</evidence>
<comment type="caution">
    <text evidence="2">The sequence shown here is derived from an EMBL/GenBank/DDBJ whole genome shotgun (WGS) entry which is preliminary data.</text>
</comment>
<organism evidence="2 3">
    <name type="scientific">Periplaneta americana</name>
    <name type="common">American cockroach</name>
    <name type="synonym">Blatta americana</name>
    <dbReference type="NCBI Taxonomy" id="6978"/>
    <lineage>
        <taxon>Eukaryota</taxon>
        <taxon>Metazoa</taxon>
        <taxon>Ecdysozoa</taxon>
        <taxon>Arthropoda</taxon>
        <taxon>Hexapoda</taxon>
        <taxon>Insecta</taxon>
        <taxon>Pterygota</taxon>
        <taxon>Neoptera</taxon>
        <taxon>Polyneoptera</taxon>
        <taxon>Dictyoptera</taxon>
        <taxon>Blattodea</taxon>
        <taxon>Blattoidea</taxon>
        <taxon>Blattidae</taxon>
        <taxon>Blattinae</taxon>
        <taxon>Periplaneta</taxon>
    </lineage>
</organism>
<evidence type="ECO:0000259" key="1">
    <source>
        <dbReference type="Pfam" id="PF00078"/>
    </source>
</evidence>
<reference evidence="2 3" key="1">
    <citation type="journal article" date="2022" name="Allergy">
        <title>Genome assembly and annotation of Periplaneta americana reveal a comprehensive cockroach allergen profile.</title>
        <authorList>
            <person name="Wang L."/>
            <person name="Xiong Q."/>
            <person name="Saelim N."/>
            <person name="Wang L."/>
            <person name="Nong W."/>
            <person name="Wan A.T."/>
            <person name="Shi M."/>
            <person name="Liu X."/>
            <person name="Cao Q."/>
            <person name="Hui J.H.L."/>
            <person name="Sookrung N."/>
            <person name="Leung T.F."/>
            <person name="Tungtrongchitr A."/>
            <person name="Tsui S.K.W."/>
        </authorList>
    </citation>
    <scope>NUCLEOTIDE SEQUENCE [LARGE SCALE GENOMIC DNA]</scope>
    <source>
        <strain evidence="2">PWHHKU_190912</strain>
    </source>
</reference>
<keyword evidence="3" id="KW-1185">Reference proteome</keyword>
<dbReference type="Pfam" id="PF00078">
    <property type="entry name" value="RVT_1"/>
    <property type="match status" value="1"/>
</dbReference>
<name>A0ABQ8SCS3_PERAM</name>
<dbReference type="PANTHER" id="PTHR47027:SF29">
    <property type="entry name" value="C2H2-TYPE DOMAIN-CONTAINING PROTEIN"/>
    <property type="match status" value="1"/>
</dbReference>